<dbReference type="EMBL" id="OU898285">
    <property type="protein sequence ID" value="CAG9828689.1"/>
    <property type="molecule type" value="Genomic_DNA"/>
</dbReference>
<evidence type="ECO:0000256" key="1">
    <source>
        <dbReference type="SAM" id="MobiDB-lite"/>
    </source>
</evidence>
<dbReference type="OrthoDB" id="6765552at2759"/>
<reference evidence="2" key="1">
    <citation type="submission" date="2022-01" db="EMBL/GenBank/DDBJ databases">
        <authorList>
            <person name="King R."/>
        </authorList>
    </citation>
    <scope>NUCLEOTIDE SEQUENCE</scope>
</reference>
<dbReference type="AlphaFoldDB" id="A0A9N9SNP6"/>
<sequence length="175" mass="20138">MPSNEVRTVVQFGNEPGLSRGKKRKKNKSVWKRSKSKLERNSEKLYLNSRGRIVSEKQFFHGVCSCPRKCRLLLSLEKRKNIFQSFYNLSNFNLQTAYIQICQIVINKGRHTAAQNHNKRSKTQIHTLPKKIGDIVPVCKSFFKKALQVSDGRITRALISKSRGGELIIPPLDKR</sequence>
<evidence type="ECO:0000313" key="2">
    <source>
        <dbReference type="EMBL" id="CAG9828689.1"/>
    </source>
</evidence>
<gene>
    <name evidence="2" type="ORF">DIABBA_LOCUS2590</name>
</gene>
<accession>A0A9N9SNP6</accession>
<protein>
    <submittedName>
        <fullName evidence="2">Uncharacterized protein</fullName>
    </submittedName>
</protein>
<evidence type="ECO:0000313" key="3">
    <source>
        <dbReference type="Proteomes" id="UP001153709"/>
    </source>
</evidence>
<dbReference type="Proteomes" id="UP001153709">
    <property type="component" value="Chromosome 10"/>
</dbReference>
<name>A0A9N9SNP6_DIABA</name>
<feature type="region of interest" description="Disordered" evidence="1">
    <location>
        <begin position="14"/>
        <end position="36"/>
    </location>
</feature>
<proteinExistence type="predicted"/>
<organism evidence="2 3">
    <name type="scientific">Diabrotica balteata</name>
    <name type="common">Banded cucumber beetle</name>
    <dbReference type="NCBI Taxonomy" id="107213"/>
    <lineage>
        <taxon>Eukaryota</taxon>
        <taxon>Metazoa</taxon>
        <taxon>Ecdysozoa</taxon>
        <taxon>Arthropoda</taxon>
        <taxon>Hexapoda</taxon>
        <taxon>Insecta</taxon>
        <taxon>Pterygota</taxon>
        <taxon>Neoptera</taxon>
        <taxon>Endopterygota</taxon>
        <taxon>Coleoptera</taxon>
        <taxon>Polyphaga</taxon>
        <taxon>Cucujiformia</taxon>
        <taxon>Chrysomeloidea</taxon>
        <taxon>Chrysomelidae</taxon>
        <taxon>Galerucinae</taxon>
        <taxon>Diabroticina</taxon>
        <taxon>Diabroticites</taxon>
        <taxon>Diabrotica</taxon>
    </lineage>
</organism>
<keyword evidence="3" id="KW-1185">Reference proteome</keyword>
<feature type="compositionally biased region" description="Basic residues" evidence="1">
    <location>
        <begin position="20"/>
        <end position="35"/>
    </location>
</feature>